<evidence type="ECO:0000259" key="1">
    <source>
        <dbReference type="Pfam" id="PF04248"/>
    </source>
</evidence>
<dbReference type="Pfam" id="PF04248">
    <property type="entry name" value="NTP_transf_9"/>
    <property type="match status" value="1"/>
</dbReference>
<dbReference type="InterPro" id="IPR007361">
    <property type="entry name" value="DUF427"/>
</dbReference>
<organism evidence="2 3">
    <name type="scientific">Tuber borchii</name>
    <name type="common">White truffle</name>
    <dbReference type="NCBI Taxonomy" id="42251"/>
    <lineage>
        <taxon>Eukaryota</taxon>
        <taxon>Fungi</taxon>
        <taxon>Dikarya</taxon>
        <taxon>Ascomycota</taxon>
        <taxon>Pezizomycotina</taxon>
        <taxon>Pezizomycetes</taxon>
        <taxon>Pezizales</taxon>
        <taxon>Tuberaceae</taxon>
        <taxon>Tuber</taxon>
    </lineage>
</organism>
<gene>
    <name evidence="2" type="ORF">B9Z19DRAFT_969374</name>
</gene>
<dbReference type="PANTHER" id="PTHR34310">
    <property type="entry name" value="DUF427 DOMAIN PROTEIN (AFU_ORTHOLOGUE AFUA_3G02220)"/>
    <property type="match status" value="1"/>
</dbReference>
<name>A0A2T7A352_TUBBO</name>
<feature type="domain" description="DUF427" evidence="1">
    <location>
        <begin position="6"/>
        <end position="89"/>
    </location>
</feature>
<dbReference type="PANTHER" id="PTHR34310:SF5">
    <property type="entry name" value="DUF427 DOMAIN PROTEIN (AFU_ORTHOLOGUE AFUA_3G02220)"/>
    <property type="match status" value="1"/>
</dbReference>
<evidence type="ECO:0000313" key="2">
    <source>
        <dbReference type="EMBL" id="PUU82149.1"/>
    </source>
</evidence>
<sequence>MPPTATVKVNGTVIAKSDIYETVEGNIYFPPQSVNSEFLEKSDTSSYCPWKGAAAYYNVNVDGVTIKDAAWCYPEPKDKFRPYKDFVAFCLYAPLMLHLKRVPFRLR</sequence>
<reference evidence="2 3" key="1">
    <citation type="submission" date="2017-04" db="EMBL/GenBank/DDBJ databases">
        <title>Draft genome sequence of Tuber borchii Vittad., a whitish edible truffle.</title>
        <authorList>
            <consortium name="DOE Joint Genome Institute"/>
            <person name="Murat C."/>
            <person name="Kuo A."/>
            <person name="Barry K.W."/>
            <person name="Clum A."/>
            <person name="Dockter R.B."/>
            <person name="Fauchery L."/>
            <person name="Iotti M."/>
            <person name="Kohler A."/>
            <person name="Labutti K."/>
            <person name="Lindquist E.A."/>
            <person name="Lipzen A."/>
            <person name="Ohm R.A."/>
            <person name="Wang M."/>
            <person name="Grigoriev I.V."/>
            <person name="Zambonelli A."/>
            <person name="Martin F.M."/>
        </authorList>
    </citation>
    <scope>NUCLEOTIDE SEQUENCE [LARGE SCALE GENOMIC DNA]</scope>
    <source>
        <strain evidence="2 3">Tbo3840</strain>
    </source>
</reference>
<dbReference type="OrthoDB" id="18996at2759"/>
<keyword evidence="3" id="KW-1185">Reference proteome</keyword>
<proteinExistence type="predicted"/>
<comment type="caution">
    <text evidence="2">The sequence shown here is derived from an EMBL/GenBank/DDBJ whole genome shotgun (WGS) entry which is preliminary data.</text>
</comment>
<dbReference type="AlphaFoldDB" id="A0A2T7A352"/>
<accession>A0A2T7A352</accession>
<dbReference type="InterPro" id="IPR038694">
    <property type="entry name" value="DUF427_sf"/>
</dbReference>
<dbReference type="EMBL" id="NESQ01000033">
    <property type="protein sequence ID" value="PUU82149.1"/>
    <property type="molecule type" value="Genomic_DNA"/>
</dbReference>
<dbReference type="Gene3D" id="2.170.150.40">
    <property type="entry name" value="Domain of unknown function (DUF427)"/>
    <property type="match status" value="1"/>
</dbReference>
<dbReference type="Proteomes" id="UP000244722">
    <property type="component" value="Unassembled WGS sequence"/>
</dbReference>
<evidence type="ECO:0000313" key="3">
    <source>
        <dbReference type="Proteomes" id="UP000244722"/>
    </source>
</evidence>
<protein>
    <recommendedName>
        <fullName evidence="1">DUF427 domain-containing protein</fullName>
    </recommendedName>
</protein>